<accession>A0ABD1LBM5</accession>
<proteinExistence type="inferred from homology"/>
<dbReference type="EC" id="4.2.1.1" evidence="5 12"/>
<evidence type="ECO:0000256" key="6">
    <source>
        <dbReference type="ARBA" id="ARBA00022723"/>
    </source>
</evidence>
<comment type="similarity">
    <text evidence="12">Belongs to the alpha-carbonic anhydrase family.</text>
</comment>
<keyword evidence="6 12" id="KW-0479">Metal-binding</keyword>
<dbReference type="Pfam" id="PF00194">
    <property type="entry name" value="Carb_anhydrase"/>
    <property type="match status" value="1"/>
</dbReference>
<dbReference type="InterPro" id="IPR023561">
    <property type="entry name" value="Carbonic_anhydrase_a-class"/>
</dbReference>
<dbReference type="CDD" id="cd03124">
    <property type="entry name" value="alpha_CA_prokaryotic_like"/>
    <property type="match status" value="1"/>
</dbReference>
<evidence type="ECO:0000256" key="3">
    <source>
        <dbReference type="ARBA" id="ARBA00004470"/>
    </source>
</evidence>
<comment type="similarity">
    <text evidence="4">Belongs to the alpha-class carbonic anhydrase family.</text>
</comment>
<dbReference type="PROSITE" id="PS51144">
    <property type="entry name" value="ALPHA_CA_2"/>
    <property type="match status" value="1"/>
</dbReference>
<comment type="catalytic activity">
    <reaction evidence="11 12">
        <text>hydrogencarbonate + H(+) = CO2 + H2O</text>
        <dbReference type="Rhea" id="RHEA:10748"/>
        <dbReference type="ChEBI" id="CHEBI:15377"/>
        <dbReference type="ChEBI" id="CHEBI:15378"/>
        <dbReference type="ChEBI" id="CHEBI:16526"/>
        <dbReference type="ChEBI" id="CHEBI:17544"/>
        <dbReference type="EC" id="4.2.1.1"/>
    </reaction>
</comment>
<comment type="cofactor">
    <cofactor evidence="1 12">
        <name>Zn(2+)</name>
        <dbReference type="ChEBI" id="CHEBI:29105"/>
    </cofactor>
</comment>
<evidence type="ECO:0000259" key="13">
    <source>
        <dbReference type="PROSITE" id="PS51144"/>
    </source>
</evidence>
<evidence type="ECO:0000256" key="9">
    <source>
        <dbReference type="ARBA" id="ARBA00023180"/>
    </source>
</evidence>
<reference evidence="14 15" key="1">
    <citation type="submission" date="2024-08" db="EMBL/GenBank/DDBJ databases">
        <title>Insights into the chromosomal genome structure of Flemingia macrophylla.</title>
        <authorList>
            <person name="Ding Y."/>
            <person name="Zhao Y."/>
            <person name="Bi W."/>
            <person name="Wu M."/>
            <person name="Zhao G."/>
            <person name="Gong Y."/>
            <person name="Li W."/>
            <person name="Zhang P."/>
        </authorList>
    </citation>
    <scope>NUCLEOTIDE SEQUENCE [LARGE SCALE GENOMIC DNA]</scope>
    <source>
        <strain evidence="14">DYQJB</strain>
        <tissue evidence="14">Leaf</tissue>
    </source>
</reference>
<feature type="domain" description="Alpha-carbonic anhydrase" evidence="13">
    <location>
        <begin position="36"/>
        <end position="267"/>
    </location>
</feature>
<organism evidence="14 15">
    <name type="scientific">Flemingia macrophylla</name>
    <dbReference type="NCBI Taxonomy" id="520843"/>
    <lineage>
        <taxon>Eukaryota</taxon>
        <taxon>Viridiplantae</taxon>
        <taxon>Streptophyta</taxon>
        <taxon>Embryophyta</taxon>
        <taxon>Tracheophyta</taxon>
        <taxon>Spermatophyta</taxon>
        <taxon>Magnoliopsida</taxon>
        <taxon>eudicotyledons</taxon>
        <taxon>Gunneridae</taxon>
        <taxon>Pentapetalae</taxon>
        <taxon>rosids</taxon>
        <taxon>fabids</taxon>
        <taxon>Fabales</taxon>
        <taxon>Fabaceae</taxon>
        <taxon>Papilionoideae</taxon>
        <taxon>50 kb inversion clade</taxon>
        <taxon>NPAAA clade</taxon>
        <taxon>indigoferoid/millettioid clade</taxon>
        <taxon>Phaseoleae</taxon>
        <taxon>Flemingia</taxon>
    </lineage>
</organism>
<name>A0ABD1LBM5_9FABA</name>
<evidence type="ECO:0000256" key="7">
    <source>
        <dbReference type="ARBA" id="ARBA00022729"/>
    </source>
</evidence>
<feature type="signal peptide" evidence="12">
    <location>
        <begin position="1"/>
        <end position="28"/>
    </location>
</feature>
<dbReference type="SUPFAM" id="SSF51069">
    <property type="entry name" value="Carbonic anhydrase"/>
    <property type="match status" value="1"/>
</dbReference>
<feature type="chain" id="PRO_5044526357" description="Carbonic anhydrase" evidence="12">
    <location>
        <begin position="29"/>
        <end position="275"/>
    </location>
</feature>
<dbReference type="InterPro" id="IPR036398">
    <property type="entry name" value="CA_dom_sf"/>
</dbReference>
<evidence type="ECO:0000256" key="5">
    <source>
        <dbReference type="ARBA" id="ARBA00012925"/>
    </source>
</evidence>
<evidence type="ECO:0000256" key="2">
    <source>
        <dbReference type="ARBA" id="ARBA00002904"/>
    </source>
</evidence>
<dbReference type="InterPro" id="IPR041891">
    <property type="entry name" value="Alpha_CA_prokaryot-like"/>
</dbReference>
<dbReference type="GO" id="GO:0008270">
    <property type="term" value="F:zinc ion binding"/>
    <property type="evidence" value="ECO:0007669"/>
    <property type="project" value="UniProtKB-UniRule"/>
</dbReference>
<gene>
    <name evidence="14" type="ORF">Fmac_029687</name>
</gene>
<keyword evidence="7 12" id="KW-0732">Signal</keyword>
<dbReference type="PROSITE" id="PS00162">
    <property type="entry name" value="ALPHA_CA_1"/>
    <property type="match status" value="1"/>
</dbReference>
<evidence type="ECO:0000256" key="11">
    <source>
        <dbReference type="ARBA" id="ARBA00048348"/>
    </source>
</evidence>
<evidence type="ECO:0000256" key="1">
    <source>
        <dbReference type="ARBA" id="ARBA00001947"/>
    </source>
</evidence>
<dbReference type="Proteomes" id="UP001603857">
    <property type="component" value="Unassembled WGS sequence"/>
</dbReference>
<evidence type="ECO:0000256" key="10">
    <source>
        <dbReference type="ARBA" id="ARBA00023239"/>
    </source>
</evidence>
<comment type="subcellular location">
    <subcellularLocation>
        <location evidence="3">Plastid</location>
        <location evidence="3">Chloroplast stroma</location>
    </subcellularLocation>
</comment>
<protein>
    <recommendedName>
        <fullName evidence="5 12">Carbonic anhydrase</fullName>
        <ecNumber evidence="5 12">4.2.1.1</ecNumber>
    </recommendedName>
</protein>
<evidence type="ECO:0000313" key="14">
    <source>
        <dbReference type="EMBL" id="KAL2320718.1"/>
    </source>
</evidence>
<keyword evidence="15" id="KW-1185">Reference proteome</keyword>
<dbReference type="AlphaFoldDB" id="A0ABD1LBM5"/>
<dbReference type="GO" id="GO:0009570">
    <property type="term" value="C:chloroplast stroma"/>
    <property type="evidence" value="ECO:0007669"/>
    <property type="project" value="UniProtKB-SubCell"/>
</dbReference>
<comment type="caution">
    <text evidence="14">The sequence shown here is derived from an EMBL/GenBank/DDBJ whole genome shotgun (WGS) entry which is preliminary data.</text>
</comment>
<dbReference type="InterPro" id="IPR001148">
    <property type="entry name" value="CA_dom"/>
</dbReference>
<dbReference type="PANTHER" id="PTHR18952">
    <property type="entry name" value="CARBONIC ANHYDRASE"/>
    <property type="match status" value="1"/>
</dbReference>
<sequence>MILPTSPNFFSLLLLVLVLHSSSFLASASDSKAEDGEYTYDEGSSKGPENWWHLNPKWKTCGVGKLQSPIDLLDKRVQEFPQLGKLAKDYKPAPAVLKNRGHDIMLHWIGDAGQLNINGTYYKLIQCHWHSPSEHTLNGSKFALELHAVHQNSKGEIAVIGIWYKIGHPDPLLSKLLKNIKSIGDKDIVLGVTNPGDIKFGSRKYYRYVGSLTTPPCTEGVVWTIVKKIRTVSREQLRALKEAVHRGYEKNARPTQELNGRQIWLYTPKKNEKPT</sequence>
<dbReference type="FunFam" id="3.10.200.10:FF:000007">
    <property type="entry name" value="Alpha carbonic anhydrase 3"/>
    <property type="match status" value="1"/>
</dbReference>
<evidence type="ECO:0000256" key="8">
    <source>
        <dbReference type="ARBA" id="ARBA00022833"/>
    </source>
</evidence>
<dbReference type="PANTHER" id="PTHR18952:SF271">
    <property type="entry name" value="ALPHA CARBONIC ANHYDRASE 4-RELATED"/>
    <property type="match status" value="1"/>
</dbReference>
<keyword evidence="9" id="KW-0325">Glycoprotein</keyword>
<dbReference type="GO" id="GO:0004089">
    <property type="term" value="F:carbonate dehydratase activity"/>
    <property type="evidence" value="ECO:0007669"/>
    <property type="project" value="UniProtKB-UniRule"/>
</dbReference>
<dbReference type="SMART" id="SM01057">
    <property type="entry name" value="Carb_anhydrase"/>
    <property type="match status" value="1"/>
</dbReference>
<dbReference type="InterPro" id="IPR018338">
    <property type="entry name" value="Carbonic_anhydrase_a-class_CS"/>
</dbReference>
<dbReference type="EMBL" id="JBGMDY010000010">
    <property type="protein sequence ID" value="KAL2320718.1"/>
    <property type="molecule type" value="Genomic_DNA"/>
</dbReference>
<evidence type="ECO:0000256" key="4">
    <source>
        <dbReference type="ARBA" id="ARBA00006365"/>
    </source>
</evidence>
<evidence type="ECO:0000256" key="12">
    <source>
        <dbReference type="RuleBase" id="RU367011"/>
    </source>
</evidence>
<comment type="function">
    <text evidence="2 12">Reversible hydration of carbon dioxide.</text>
</comment>
<keyword evidence="10 12" id="KW-0456">Lyase</keyword>
<evidence type="ECO:0000313" key="15">
    <source>
        <dbReference type="Proteomes" id="UP001603857"/>
    </source>
</evidence>
<dbReference type="Gene3D" id="3.10.200.10">
    <property type="entry name" value="Alpha carbonic anhydrase"/>
    <property type="match status" value="1"/>
</dbReference>
<keyword evidence="8 12" id="KW-0862">Zinc</keyword>